<evidence type="ECO:0000256" key="1">
    <source>
        <dbReference type="SAM" id="MobiDB-lite"/>
    </source>
</evidence>
<sequence>MTADAPRLIGSLCSGYGGLDLAVQEVLGGTVAWHADNDPTAAWVLARHWPDVPNLGEITTVDWSFVPQVCVLTAAFPRPRKQPRPSASSTRRSPATTPACPPERPFTTGATSWTTSPTSPSASTPRTASPPGSATALTPTS</sequence>
<dbReference type="InterPro" id="IPR029063">
    <property type="entry name" value="SAM-dependent_MTases_sf"/>
</dbReference>
<comment type="caution">
    <text evidence="2">The sequence shown here is derived from an EMBL/GenBank/DDBJ whole genome shotgun (WGS) entry which is preliminary data.</text>
</comment>
<proteinExistence type="predicted"/>
<name>A0A7W2D3G0_9ACTN</name>
<dbReference type="SUPFAM" id="SSF53335">
    <property type="entry name" value="S-adenosyl-L-methionine-dependent methyltransferases"/>
    <property type="match status" value="1"/>
</dbReference>
<evidence type="ECO:0000313" key="3">
    <source>
        <dbReference type="Proteomes" id="UP000586976"/>
    </source>
</evidence>
<keyword evidence="3" id="KW-1185">Reference proteome</keyword>
<dbReference type="GO" id="GO:0008168">
    <property type="term" value="F:methyltransferase activity"/>
    <property type="evidence" value="ECO:0007669"/>
    <property type="project" value="UniProtKB-KW"/>
</dbReference>
<keyword evidence="2" id="KW-0489">Methyltransferase</keyword>
<organism evidence="2 3">
    <name type="scientific">Streptomyces himalayensis subsp. aureolus</name>
    <dbReference type="NCBI Taxonomy" id="2758039"/>
    <lineage>
        <taxon>Bacteria</taxon>
        <taxon>Bacillati</taxon>
        <taxon>Actinomycetota</taxon>
        <taxon>Actinomycetes</taxon>
        <taxon>Kitasatosporales</taxon>
        <taxon>Streptomycetaceae</taxon>
        <taxon>Streptomyces</taxon>
        <taxon>Streptomyces himalayensis</taxon>
    </lineage>
</organism>
<feature type="region of interest" description="Disordered" evidence="1">
    <location>
        <begin position="76"/>
        <end position="141"/>
    </location>
</feature>
<gene>
    <name evidence="2" type="ORF">H1V43_22285</name>
</gene>
<dbReference type="AlphaFoldDB" id="A0A7W2D3G0"/>
<evidence type="ECO:0000313" key="2">
    <source>
        <dbReference type="EMBL" id="MBA4864036.1"/>
    </source>
</evidence>
<accession>A0A7W2D3G0</accession>
<protein>
    <submittedName>
        <fullName evidence="2">DNA cytosine methyltransferase</fullName>
    </submittedName>
</protein>
<dbReference type="Proteomes" id="UP000586976">
    <property type="component" value="Unassembled WGS sequence"/>
</dbReference>
<reference evidence="2 3" key="1">
    <citation type="submission" date="2020-07" db="EMBL/GenBank/DDBJ databases">
        <title>Streptomyces isolated from Indian soil.</title>
        <authorList>
            <person name="Mandal S."/>
            <person name="Maiti P.K."/>
        </authorList>
    </citation>
    <scope>NUCLEOTIDE SEQUENCE [LARGE SCALE GENOMIC DNA]</scope>
    <source>
        <strain evidence="2 3">PSKA54</strain>
    </source>
</reference>
<dbReference type="Gene3D" id="3.40.50.150">
    <property type="entry name" value="Vaccinia Virus protein VP39"/>
    <property type="match status" value="1"/>
</dbReference>
<dbReference type="EMBL" id="JACEQY010000025">
    <property type="protein sequence ID" value="MBA4864036.1"/>
    <property type="molecule type" value="Genomic_DNA"/>
</dbReference>
<keyword evidence="2" id="KW-0808">Transferase</keyword>
<dbReference type="GO" id="GO:0032259">
    <property type="term" value="P:methylation"/>
    <property type="evidence" value="ECO:0007669"/>
    <property type="project" value="UniProtKB-KW"/>
</dbReference>
<feature type="compositionally biased region" description="Low complexity" evidence="1">
    <location>
        <begin position="84"/>
        <end position="98"/>
    </location>
</feature>
<feature type="compositionally biased region" description="Low complexity" evidence="1">
    <location>
        <begin position="107"/>
        <end position="141"/>
    </location>
</feature>